<protein>
    <submittedName>
        <fullName evidence="2">Hemerythrin domain-containing protein</fullName>
    </submittedName>
</protein>
<evidence type="ECO:0000259" key="1">
    <source>
        <dbReference type="Pfam" id="PF01814"/>
    </source>
</evidence>
<proteinExistence type="predicted"/>
<feature type="domain" description="Hemerythrin-like" evidence="1">
    <location>
        <begin position="12"/>
        <end position="127"/>
    </location>
</feature>
<accession>A0A6A8DCW6</accession>
<evidence type="ECO:0000313" key="3">
    <source>
        <dbReference type="Proteomes" id="UP000799092"/>
    </source>
</evidence>
<dbReference type="EMBL" id="WJNG01000010">
    <property type="protein sequence ID" value="MRH43508.1"/>
    <property type="molecule type" value="Genomic_DNA"/>
</dbReference>
<sequence length="146" mass="17292">MERHESLYPLSHHHHHALFLALSLRKVGTEKSKLSVDEMKKELQLFWEPNGQQHFRDEEEILLPAYAQNESIDHPEITAMLLEHVKIRSLINQILNQTEELEPMMHELGQLLDIHIRREERVIFPMIEQALPEDVLKGLEPYLHKD</sequence>
<comment type="caution">
    <text evidence="2">The sequence shown here is derived from an EMBL/GenBank/DDBJ whole genome shotgun (WGS) entry which is preliminary data.</text>
</comment>
<dbReference type="InterPro" id="IPR012312">
    <property type="entry name" value="Hemerythrin-like"/>
</dbReference>
<dbReference type="AlphaFoldDB" id="A0A6A8DCW6"/>
<dbReference type="Proteomes" id="UP000799092">
    <property type="component" value="Unassembled WGS sequence"/>
</dbReference>
<gene>
    <name evidence="2" type="ORF">GH741_12545</name>
</gene>
<reference evidence="2" key="1">
    <citation type="submission" date="2019-11" db="EMBL/GenBank/DDBJ databases">
        <authorList>
            <person name="Li J."/>
        </authorList>
    </citation>
    <scope>NUCLEOTIDE SEQUENCE</scope>
    <source>
        <strain evidence="2">B6B</strain>
    </source>
</reference>
<name>A0A6A8DCW6_9BACI</name>
<evidence type="ECO:0000313" key="2">
    <source>
        <dbReference type="EMBL" id="MRH43508.1"/>
    </source>
</evidence>
<organism evidence="2 3">
    <name type="scientific">Aquibacillus halophilus</name>
    <dbReference type="NCBI Taxonomy" id="930132"/>
    <lineage>
        <taxon>Bacteria</taxon>
        <taxon>Bacillati</taxon>
        <taxon>Bacillota</taxon>
        <taxon>Bacilli</taxon>
        <taxon>Bacillales</taxon>
        <taxon>Bacillaceae</taxon>
        <taxon>Aquibacillus</taxon>
    </lineage>
</organism>
<keyword evidence="3" id="KW-1185">Reference proteome</keyword>
<dbReference type="Gene3D" id="1.20.120.520">
    <property type="entry name" value="nmb1532 protein domain like"/>
    <property type="match status" value="1"/>
</dbReference>
<dbReference type="Pfam" id="PF01814">
    <property type="entry name" value="Hemerythrin"/>
    <property type="match status" value="1"/>
</dbReference>